<evidence type="ECO:0000313" key="3">
    <source>
        <dbReference type="Proteomes" id="UP000324513"/>
    </source>
</evidence>
<keyword evidence="1" id="KW-1133">Transmembrane helix</keyword>
<gene>
    <name evidence="2" type="ORF">LX74_00778</name>
</gene>
<keyword evidence="3" id="KW-1185">Reference proteome</keyword>
<protein>
    <submittedName>
        <fullName evidence="2">Attachment p12 family protein</fullName>
    </submittedName>
</protein>
<name>A0ABY3NKZ1_ELIMR</name>
<accession>A0ABY3NKZ1</accession>
<evidence type="ECO:0000256" key="1">
    <source>
        <dbReference type="SAM" id="Phobius"/>
    </source>
</evidence>
<keyword evidence="1" id="KW-0472">Membrane</keyword>
<feature type="transmembrane region" description="Helical" evidence="1">
    <location>
        <begin position="6"/>
        <end position="23"/>
    </location>
</feature>
<comment type="caution">
    <text evidence="2">The sequence shown here is derived from an EMBL/GenBank/DDBJ whole genome shotgun (WGS) entry which is preliminary data.</text>
</comment>
<organism evidence="2 3">
    <name type="scientific">Elizabethkingia miricola</name>
    <name type="common">Chryseobacterium miricola</name>
    <dbReference type="NCBI Taxonomy" id="172045"/>
    <lineage>
        <taxon>Bacteria</taxon>
        <taxon>Pseudomonadati</taxon>
        <taxon>Bacteroidota</taxon>
        <taxon>Flavobacteriia</taxon>
        <taxon>Flavobacteriales</taxon>
        <taxon>Weeksellaceae</taxon>
        <taxon>Elizabethkingia</taxon>
    </lineage>
</organism>
<evidence type="ECO:0000313" key="2">
    <source>
        <dbReference type="EMBL" id="TYO93693.1"/>
    </source>
</evidence>
<keyword evidence="1" id="KW-0812">Transmembrane</keyword>
<proteinExistence type="predicted"/>
<reference evidence="2 3" key="1">
    <citation type="submission" date="2019-07" db="EMBL/GenBank/DDBJ databases">
        <title>Genomic Encyclopedia of Archaeal and Bacterial Type Strains, Phase II (KMG-II): from individual species to whole genera.</title>
        <authorList>
            <person name="Goeker M."/>
        </authorList>
    </citation>
    <scope>NUCLEOTIDE SEQUENCE [LARGE SCALE GENOMIC DNA]</scope>
    <source>
        <strain evidence="2 3">DSM 14571</strain>
    </source>
</reference>
<dbReference type="Proteomes" id="UP000324513">
    <property type="component" value="Unassembled WGS sequence"/>
</dbReference>
<dbReference type="EMBL" id="VNHK01000002">
    <property type="protein sequence ID" value="TYO93693.1"/>
    <property type="molecule type" value="Genomic_DNA"/>
</dbReference>
<sequence length="45" mass="5033">MNTLVIQYIVIGALLLFACFRVWKIFSKNFSKKKSGGCDKNCGCS</sequence>